<feature type="non-terminal residue" evidence="3">
    <location>
        <position position="77"/>
    </location>
</feature>
<reference evidence="3" key="2">
    <citation type="journal article" date="2014" name="ISME J.">
        <title>Microbial stratification in low pH oxic and suboxic macroscopic growths along an acid mine drainage.</title>
        <authorList>
            <person name="Mendez-Garcia C."/>
            <person name="Mesa V."/>
            <person name="Sprenger R.R."/>
            <person name="Richter M."/>
            <person name="Diez M.S."/>
            <person name="Solano J."/>
            <person name="Bargiela R."/>
            <person name="Golyshina O.V."/>
            <person name="Manteca A."/>
            <person name="Ramos J.L."/>
            <person name="Gallego J.R."/>
            <person name="Llorente I."/>
            <person name="Martins Dos Santos V.A."/>
            <person name="Jensen O.N."/>
            <person name="Pelaez A.I."/>
            <person name="Sanchez J."/>
            <person name="Ferrer M."/>
        </authorList>
    </citation>
    <scope>NUCLEOTIDE SEQUENCE</scope>
</reference>
<dbReference type="InterPro" id="IPR001789">
    <property type="entry name" value="Sig_transdc_resp-reg_receiver"/>
</dbReference>
<dbReference type="PANTHER" id="PTHR44591:SF23">
    <property type="entry name" value="CHEY SUBFAMILY"/>
    <property type="match status" value="1"/>
</dbReference>
<dbReference type="SUPFAM" id="SSF52172">
    <property type="entry name" value="CheY-like"/>
    <property type="match status" value="1"/>
</dbReference>
<protein>
    <submittedName>
        <fullName evidence="3">Signal transduction response regulator, receiver region domain protein</fullName>
    </submittedName>
</protein>
<gene>
    <name evidence="3" type="ORF">B1B_08190</name>
</gene>
<dbReference type="AlphaFoldDB" id="T1ASI0"/>
<dbReference type="PANTHER" id="PTHR44591">
    <property type="entry name" value="STRESS RESPONSE REGULATOR PROTEIN 1"/>
    <property type="match status" value="1"/>
</dbReference>
<reference evidence="3" key="1">
    <citation type="submission" date="2013-08" db="EMBL/GenBank/DDBJ databases">
        <authorList>
            <person name="Mendez C."/>
            <person name="Richter M."/>
            <person name="Ferrer M."/>
            <person name="Sanchez J."/>
        </authorList>
    </citation>
    <scope>NUCLEOTIDE SEQUENCE</scope>
</reference>
<dbReference type="CDD" id="cd17535">
    <property type="entry name" value="REC_NarL-like"/>
    <property type="match status" value="1"/>
</dbReference>
<dbReference type="InterPro" id="IPR058245">
    <property type="entry name" value="NreC/VraR/RcsB-like_REC"/>
</dbReference>
<keyword evidence="1" id="KW-0597">Phosphoprotein</keyword>
<dbReference type="EMBL" id="AUZY01005316">
    <property type="protein sequence ID" value="EQD59488.1"/>
    <property type="molecule type" value="Genomic_DNA"/>
</dbReference>
<dbReference type="InterPro" id="IPR050595">
    <property type="entry name" value="Bact_response_regulator"/>
</dbReference>
<sequence>MDVNMPGMDGISATEALAVELPQCPVVIMSVQGERDYLRRAMQSGAREFLIKPFTGDELVASIRRVYELEEKKGSYS</sequence>
<dbReference type="PROSITE" id="PS50110">
    <property type="entry name" value="RESPONSE_REGULATORY"/>
    <property type="match status" value="1"/>
</dbReference>
<proteinExistence type="predicted"/>
<organism evidence="3">
    <name type="scientific">mine drainage metagenome</name>
    <dbReference type="NCBI Taxonomy" id="410659"/>
    <lineage>
        <taxon>unclassified sequences</taxon>
        <taxon>metagenomes</taxon>
        <taxon>ecological metagenomes</taxon>
    </lineage>
</organism>
<dbReference type="Gene3D" id="3.40.50.2300">
    <property type="match status" value="1"/>
</dbReference>
<dbReference type="Pfam" id="PF00072">
    <property type="entry name" value="Response_reg"/>
    <property type="match status" value="1"/>
</dbReference>
<dbReference type="GO" id="GO:0000160">
    <property type="term" value="P:phosphorelay signal transduction system"/>
    <property type="evidence" value="ECO:0007669"/>
    <property type="project" value="InterPro"/>
</dbReference>
<feature type="domain" description="Response regulatory" evidence="2">
    <location>
        <begin position="1"/>
        <end position="67"/>
    </location>
</feature>
<dbReference type="InterPro" id="IPR011006">
    <property type="entry name" value="CheY-like_superfamily"/>
</dbReference>
<name>T1ASI0_9ZZZZ</name>
<accession>T1ASI0</accession>
<evidence type="ECO:0000313" key="3">
    <source>
        <dbReference type="EMBL" id="EQD59488.1"/>
    </source>
</evidence>
<evidence type="ECO:0000259" key="2">
    <source>
        <dbReference type="PROSITE" id="PS50110"/>
    </source>
</evidence>
<comment type="caution">
    <text evidence="3">The sequence shown here is derived from an EMBL/GenBank/DDBJ whole genome shotgun (WGS) entry which is preliminary data.</text>
</comment>
<evidence type="ECO:0000256" key="1">
    <source>
        <dbReference type="ARBA" id="ARBA00022553"/>
    </source>
</evidence>